<protein>
    <recommendedName>
        <fullName evidence="5">Calcineurin-like phosphoesterase family protein</fullName>
    </recommendedName>
</protein>
<keyword evidence="2" id="KW-0472">Membrane</keyword>
<keyword evidence="4" id="KW-1185">Reference proteome</keyword>
<keyword evidence="2" id="KW-1133">Transmembrane helix</keyword>
<feature type="transmembrane region" description="Helical" evidence="2">
    <location>
        <begin position="369"/>
        <end position="385"/>
    </location>
</feature>
<proteinExistence type="predicted"/>
<dbReference type="Gene3D" id="3.60.21.10">
    <property type="match status" value="1"/>
</dbReference>
<keyword evidence="2" id="KW-0812">Transmembrane</keyword>
<organism evidence="3 4">
    <name type="scientific">Stackebrandtia endophytica</name>
    <dbReference type="NCBI Taxonomy" id="1496996"/>
    <lineage>
        <taxon>Bacteria</taxon>
        <taxon>Bacillati</taxon>
        <taxon>Actinomycetota</taxon>
        <taxon>Actinomycetes</taxon>
        <taxon>Glycomycetales</taxon>
        <taxon>Glycomycetaceae</taxon>
        <taxon>Stackebrandtia</taxon>
    </lineage>
</organism>
<dbReference type="SUPFAM" id="SSF56300">
    <property type="entry name" value="Metallo-dependent phosphatases"/>
    <property type="match status" value="1"/>
</dbReference>
<evidence type="ECO:0008006" key="5">
    <source>
        <dbReference type="Google" id="ProtNLM"/>
    </source>
</evidence>
<dbReference type="PANTHER" id="PTHR34211:SF3">
    <property type="entry name" value="CALCINEURIN-LIKE METALLO-PHOSPHOESTERASE SUPERFAMILY PROTEIN"/>
    <property type="match status" value="1"/>
</dbReference>
<feature type="transmembrane region" description="Helical" evidence="2">
    <location>
        <begin position="419"/>
        <end position="441"/>
    </location>
</feature>
<dbReference type="Proteomes" id="UP000317043">
    <property type="component" value="Unassembled WGS sequence"/>
</dbReference>
<evidence type="ECO:0000256" key="2">
    <source>
        <dbReference type="SAM" id="Phobius"/>
    </source>
</evidence>
<evidence type="ECO:0000256" key="1">
    <source>
        <dbReference type="SAM" id="MobiDB-lite"/>
    </source>
</evidence>
<evidence type="ECO:0000313" key="3">
    <source>
        <dbReference type="EMBL" id="TQL77758.1"/>
    </source>
</evidence>
<accession>A0A543AYV9</accession>
<sequence>MHCWKMAERPADLTSKQLHFQRQPAVRWLSTRVLTSTAARLGLARLMGAYLDKRELQALSPQGVFDHTQGDELWLDYVADIGDGFNATYSVAYLTAQPDLTPSHPPGRFGRPSPEHHEPLPRGDILVMGGDQVYPSANWRDYENRCKGPYQAAMPSGSGSLYAISGNHDWFDGLTSFLRVFCAERSIGGRTTHQRRSYWAVKLPHRWWMIGIDAQFDAYLDSPQLQYFTEVLAEMEPDDPVILCVPRPSWVWTAEDPRAYDRVDYFIRTFIKPRGGKVPLIVTGDRHHYVHYREIGGPRHLITAGGGGAYLSPTHTLPDILEAPPPDSMARHGSPVRTYERGTSYPDRRKSWSFATGVFWRLPLRNPSFIGLLGLIHLLGLLSFFGSPGTALAGSAATLGITTAFANPSAGGRRWRHWIAGLGHGAAHVGLIMLGAWGWSALDLSGWLAYLGYIPIAGLAATLVVSAYLLVAAGFGVNDNELFAAQSIEDAKCFLRMRIDETGLTVYPIAVPKVSRDWKANADGEPDSSWIAPEQPINTHLIEKPFTIPGKLLGTEKSRQVPKTS</sequence>
<feature type="region of interest" description="Disordered" evidence="1">
    <location>
        <begin position="323"/>
        <end position="342"/>
    </location>
</feature>
<dbReference type="EMBL" id="VFOW01000001">
    <property type="protein sequence ID" value="TQL77758.1"/>
    <property type="molecule type" value="Genomic_DNA"/>
</dbReference>
<reference evidence="3 4" key="1">
    <citation type="submission" date="2019-06" db="EMBL/GenBank/DDBJ databases">
        <title>Sequencing the genomes of 1000 actinobacteria strains.</title>
        <authorList>
            <person name="Klenk H.-P."/>
        </authorList>
    </citation>
    <scope>NUCLEOTIDE SEQUENCE [LARGE SCALE GENOMIC DNA]</scope>
    <source>
        <strain evidence="3 4">DSM 45928</strain>
    </source>
</reference>
<dbReference type="InterPro" id="IPR029052">
    <property type="entry name" value="Metallo-depent_PP-like"/>
</dbReference>
<comment type="caution">
    <text evidence="3">The sequence shown here is derived from an EMBL/GenBank/DDBJ whole genome shotgun (WGS) entry which is preliminary data.</text>
</comment>
<evidence type="ECO:0000313" key="4">
    <source>
        <dbReference type="Proteomes" id="UP000317043"/>
    </source>
</evidence>
<name>A0A543AYV9_9ACTN</name>
<gene>
    <name evidence="3" type="ORF">FB566_3324</name>
</gene>
<dbReference type="AlphaFoldDB" id="A0A543AYV9"/>
<dbReference type="InParanoid" id="A0A543AYV9"/>
<dbReference type="PANTHER" id="PTHR34211">
    <property type="entry name" value="CALCINEURIN-LIKE METALLO-PHOSPHOESTERASE SUPERFAMILY PROTEIN"/>
    <property type="match status" value="1"/>
</dbReference>
<feature type="transmembrane region" description="Helical" evidence="2">
    <location>
        <begin position="447"/>
        <end position="471"/>
    </location>
</feature>